<keyword evidence="7" id="KW-0411">Iron-sulfur</keyword>
<dbReference type="GO" id="GO:0046872">
    <property type="term" value="F:metal ion binding"/>
    <property type="evidence" value="ECO:0007669"/>
    <property type="project" value="UniProtKB-KW"/>
</dbReference>
<sequence>MYHEFYSAVYPYSEVPKTLISLTNIRYICERRLKLYSIINKANFNYKPYSVECKHYIINNIWSEGLSNFIVLLNTTVCILPQNWDDCCIEDNVGHIFLALVSSRDHQLSEVFINFEMQWFQIRFEENISDDTIDNYLNFIGVNIEKVSLQALSFKDLLLQFDIANICNVYRTHFSEVPDLFKDRKVLLKDGFLYFSKKYVIDYLKNYFIKSWKKKLKILKFSKIDERIRDIVDEVFHSFKELTYGARDLEYSPLHINNIDSHANNLFPLCMLTLHKNMLRNSHLPHGARTQYAIFLKNAGMCYEDAMTYFQNSFSAKFDEEAFRKKRYFYYFSYCFGKEGRTVHFPESCDNIISRVLSTNDVHGCPFAHYDSNVLKACLEESSIQEISIRDILKAVSNQQYKVACSYYLHDKVGVSKVIAHPNSYYDIAIQHRGAEILDIEDLFVDD</sequence>
<dbReference type="OrthoDB" id="421393at2759"/>
<accession>A0A834HR72</accession>
<dbReference type="Gene3D" id="1.20.930.80">
    <property type="match status" value="1"/>
</dbReference>
<gene>
    <name evidence="9" type="ORF">GWI33_019682</name>
</gene>
<keyword evidence="3" id="KW-0639">Primosome</keyword>
<evidence type="ECO:0000313" key="9">
    <source>
        <dbReference type="EMBL" id="KAF7267080.1"/>
    </source>
</evidence>
<comment type="cofactor">
    <cofactor evidence="1">
        <name>[4Fe-4S] cluster</name>
        <dbReference type="ChEBI" id="CHEBI:49883"/>
    </cofactor>
</comment>
<reference evidence="9" key="1">
    <citation type="submission" date="2020-08" db="EMBL/GenBank/DDBJ databases">
        <title>Genome sequencing and assembly of the red palm weevil Rhynchophorus ferrugineus.</title>
        <authorList>
            <person name="Dias G.B."/>
            <person name="Bergman C.M."/>
            <person name="Manee M."/>
        </authorList>
    </citation>
    <scope>NUCLEOTIDE SEQUENCE</scope>
    <source>
        <strain evidence="9">AA-2017</strain>
        <tissue evidence="9">Whole larva</tissue>
    </source>
</reference>
<evidence type="ECO:0000256" key="4">
    <source>
        <dbReference type="ARBA" id="ARBA00022705"/>
    </source>
</evidence>
<dbReference type="Pfam" id="PF04104">
    <property type="entry name" value="DNA_primase_lrg"/>
    <property type="match status" value="1"/>
</dbReference>
<proteinExistence type="predicted"/>
<keyword evidence="4" id="KW-0235">DNA replication</keyword>
<evidence type="ECO:0000256" key="1">
    <source>
        <dbReference type="ARBA" id="ARBA00001966"/>
    </source>
</evidence>
<dbReference type="GO" id="GO:0051539">
    <property type="term" value="F:4 iron, 4 sulfur cluster binding"/>
    <property type="evidence" value="ECO:0007669"/>
    <property type="project" value="UniProtKB-KW"/>
</dbReference>
<evidence type="ECO:0000256" key="2">
    <source>
        <dbReference type="ARBA" id="ARBA00022485"/>
    </source>
</evidence>
<dbReference type="InterPro" id="IPR058560">
    <property type="entry name" value="DNA_primase_C"/>
</dbReference>
<protein>
    <recommendedName>
        <fullName evidence="8">DNA primase large subunit C-terminal domain-containing protein</fullName>
    </recommendedName>
</protein>
<comment type="caution">
    <text evidence="9">The sequence shown here is derived from an EMBL/GenBank/DDBJ whole genome shotgun (WGS) entry which is preliminary data.</text>
</comment>
<evidence type="ECO:0000259" key="8">
    <source>
        <dbReference type="Pfam" id="PF04104"/>
    </source>
</evidence>
<dbReference type="PANTHER" id="PTHR10537">
    <property type="entry name" value="DNA PRIMASE LARGE SUBUNIT"/>
    <property type="match status" value="1"/>
</dbReference>
<name>A0A834HR72_RHYFE</name>
<keyword evidence="2" id="KW-0004">4Fe-4S</keyword>
<evidence type="ECO:0000256" key="3">
    <source>
        <dbReference type="ARBA" id="ARBA00022515"/>
    </source>
</evidence>
<dbReference type="GO" id="GO:0006269">
    <property type="term" value="P:DNA replication, synthesis of primer"/>
    <property type="evidence" value="ECO:0007669"/>
    <property type="project" value="UniProtKB-KW"/>
</dbReference>
<keyword evidence="10" id="KW-1185">Reference proteome</keyword>
<evidence type="ECO:0000313" key="10">
    <source>
        <dbReference type="Proteomes" id="UP000625711"/>
    </source>
</evidence>
<evidence type="ECO:0000256" key="5">
    <source>
        <dbReference type="ARBA" id="ARBA00022723"/>
    </source>
</evidence>
<dbReference type="PANTHER" id="PTHR10537:SF3">
    <property type="entry name" value="DNA PRIMASE LARGE SUBUNIT"/>
    <property type="match status" value="1"/>
</dbReference>
<dbReference type="Pfam" id="PF26466">
    <property type="entry name" value="DNA_primase_lrg_N"/>
    <property type="match status" value="1"/>
</dbReference>
<organism evidence="9 10">
    <name type="scientific">Rhynchophorus ferrugineus</name>
    <name type="common">Red palm weevil</name>
    <name type="synonym">Curculio ferrugineus</name>
    <dbReference type="NCBI Taxonomy" id="354439"/>
    <lineage>
        <taxon>Eukaryota</taxon>
        <taxon>Metazoa</taxon>
        <taxon>Ecdysozoa</taxon>
        <taxon>Arthropoda</taxon>
        <taxon>Hexapoda</taxon>
        <taxon>Insecta</taxon>
        <taxon>Pterygota</taxon>
        <taxon>Neoptera</taxon>
        <taxon>Endopterygota</taxon>
        <taxon>Coleoptera</taxon>
        <taxon>Polyphaga</taxon>
        <taxon>Cucujiformia</taxon>
        <taxon>Curculionidae</taxon>
        <taxon>Dryophthorinae</taxon>
        <taxon>Rhynchophorus</taxon>
    </lineage>
</organism>
<keyword evidence="5" id="KW-0479">Metal-binding</keyword>
<dbReference type="AlphaFoldDB" id="A0A834HR72"/>
<dbReference type="GO" id="GO:0006270">
    <property type="term" value="P:DNA replication initiation"/>
    <property type="evidence" value="ECO:0007669"/>
    <property type="project" value="TreeGrafter"/>
</dbReference>
<dbReference type="InterPro" id="IPR007238">
    <property type="entry name" value="DNA_primase_lsu_euk/arc"/>
</dbReference>
<evidence type="ECO:0000256" key="7">
    <source>
        <dbReference type="ARBA" id="ARBA00023014"/>
    </source>
</evidence>
<keyword evidence="6" id="KW-0408">Iron</keyword>
<dbReference type="EMBL" id="JAACXV010014472">
    <property type="protein sequence ID" value="KAF7267080.1"/>
    <property type="molecule type" value="Genomic_DNA"/>
</dbReference>
<evidence type="ECO:0000256" key="6">
    <source>
        <dbReference type="ARBA" id="ARBA00023004"/>
    </source>
</evidence>
<dbReference type="GO" id="GO:0005658">
    <property type="term" value="C:alpha DNA polymerase:primase complex"/>
    <property type="evidence" value="ECO:0007669"/>
    <property type="project" value="TreeGrafter"/>
</dbReference>
<dbReference type="Proteomes" id="UP000625711">
    <property type="component" value="Unassembled WGS sequence"/>
</dbReference>
<feature type="domain" description="DNA primase large subunit C-terminal" evidence="8">
    <location>
        <begin position="262"/>
        <end position="426"/>
    </location>
</feature>